<dbReference type="GO" id="GO:0008239">
    <property type="term" value="F:dipeptidyl-peptidase activity"/>
    <property type="evidence" value="ECO:0007669"/>
    <property type="project" value="InterPro"/>
</dbReference>
<dbReference type="OrthoDB" id="9806163at2"/>
<protein>
    <submittedName>
        <fullName evidence="3">S15 family X-Pro dipeptidyl-peptidase</fullName>
    </submittedName>
</protein>
<dbReference type="Gene3D" id="2.60.120.260">
    <property type="entry name" value="Galactose-binding domain-like"/>
    <property type="match status" value="1"/>
</dbReference>
<feature type="domain" description="Xaa-Pro dipeptidyl-peptidase C-terminal" evidence="2">
    <location>
        <begin position="303"/>
        <end position="534"/>
    </location>
</feature>
<dbReference type="HOGENOM" id="CLU_015590_5_1_5"/>
<dbReference type="NCBIfam" id="TIGR00976">
    <property type="entry name" value="CocE_NonD"/>
    <property type="match status" value="1"/>
</dbReference>
<dbReference type="RefSeq" id="WP_008067430.1">
    <property type="nucleotide sequence ID" value="NZ_AQWK01000006.1"/>
</dbReference>
<dbReference type="SUPFAM" id="SSF49785">
    <property type="entry name" value="Galactose-binding domain-like"/>
    <property type="match status" value="1"/>
</dbReference>
<sequence>MAQILPQTLSMTTRDGIRLDADVYRPSGKGPWPVLLLRQGYGRRVAAAVCYAHPRWYADQGYVVVVQDVRGRGTSEGVFRTLEQEAEDGADTIAWCASLPDTTGTVGMYGFSFQGMNQLLAATLAGPELKAIAPAMIGWDLRGELVEEGGVPQLAGAIGWAAQVGADTARHQGDEAAWLDLRAAAQNPPCNSPVPLRPEPLVRHARYNHLLRWSEAEADDPLWQAIAPMAHAETLAARALPMLFIGGWHDFTLAGTLAGWRAMEATGLAWLDLGPWPHIPWGRHVGGQDYGPDAVSDVDRHQVAWFDHWLKGKPLDRSRVRLFDMGTRTWRSADRLGGSARTLFLSGTGRVSIDAATGKLLDRPGATGSEVIVHDPWRPAPSVGGRMGNPPGPVDRRAIDERGDIATFTTAPLDQPLTLSGWIGARLHLSSDSAHFDIHAVLSQVTASGAVLPFAEGHTRIAGATGVVPVDLDLKATCITLAPGESLRLSLAGAAFPAFAVNPGTGEGTDATAFSARVITLVVHHGEDHPSSLVIECLD</sequence>
<dbReference type="InterPro" id="IPR000383">
    <property type="entry name" value="Xaa-Pro-like_dom"/>
</dbReference>
<evidence type="ECO:0000259" key="2">
    <source>
        <dbReference type="SMART" id="SM00939"/>
    </source>
</evidence>
<dbReference type="Pfam" id="PF08530">
    <property type="entry name" value="PepX_C"/>
    <property type="match status" value="1"/>
</dbReference>
<dbReference type="InterPro" id="IPR013736">
    <property type="entry name" value="Xaa-Pro_dipept_C"/>
</dbReference>
<evidence type="ECO:0000313" key="3">
    <source>
        <dbReference type="EMBL" id="EGD58072.1"/>
    </source>
</evidence>
<accession>F1ZB61</accession>
<dbReference type="SMART" id="SM00939">
    <property type="entry name" value="PepX_C"/>
    <property type="match status" value="1"/>
</dbReference>
<dbReference type="PANTHER" id="PTHR43056:SF10">
    <property type="entry name" value="COCE_NOND FAMILY, PUTATIVE (AFU_ORTHOLOGUE AFUA_7G00600)-RELATED"/>
    <property type="match status" value="1"/>
</dbReference>
<comment type="caution">
    <text evidence="3">The sequence shown here is derived from an EMBL/GenBank/DDBJ whole genome shotgun (WGS) entry which is preliminary data.</text>
</comment>
<dbReference type="InParanoid" id="F1ZB61"/>
<dbReference type="PANTHER" id="PTHR43056">
    <property type="entry name" value="PEPTIDASE S9 PROLYL OLIGOPEPTIDASE"/>
    <property type="match status" value="1"/>
</dbReference>
<proteinExistence type="predicted"/>
<dbReference type="eggNOG" id="COG2936">
    <property type="taxonomic scope" value="Bacteria"/>
</dbReference>
<dbReference type="InterPro" id="IPR005674">
    <property type="entry name" value="CocE/Ser_esterase"/>
</dbReference>
<keyword evidence="1" id="KW-0378">Hydrolase</keyword>
<dbReference type="EMBL" id="AEWJ01000044">
    <property type="protein sequence ID" value="EGD58072.1"/>
    <property type="molecule type" value="Genomic_DNA"/>
</dbReference>
<dbReference type="Gene3D" id="3.40.50.1820">
    <property type="entry name" value="alpha/beta hydrolase"/>
    <property type="match status" value="1"/>
</dbReference>
<dbReference type="Gene3D" id="1.10.3020.10">
    <property type="entry name" value="alpha-amino acid ester hydrolase ( Helical cap domain)"/>
    <property type="match status" value="1"/>
</dbReference>
<keyword evidence="4" id="KW-1185">Reference proteome</keyword>
<gene>
    <name evidence="3" type="ORF">Y88_0124</name>
</gene>
<dbReference type="InterPro" id="IPR050585">
    <property type="entry name" value="Xaa-Pro_dipeptidyl-ppase/CocE"/>
</dbReference>
<reference evidence="3 4" key="1">
    <citation type="journal article" date="2012" name="J. Bacteriol.">
        <title>Draft Genome Sequence of Novosphingobium nitrogenifigens Y88T.</title>
        <authorList>
            <person name="Strabala T.J."/>
            <person name="Macdonald L."/>
            <person name="Liu V."/>
            <person name="Smit A.M."/>
        </authorList>
    </citation>
    <scope>NUCLEOTIDE SEQUENCE [LARGE SCALE GENOMIC DNA]</scope>
    <source>
        <strain evidence="3 4">DSM 19370</strain>
    </source>
</reference>
<dbReference type="InterPro" id="IPR008979">
    <property type="entry name" value="Galactose-bd-like_sf"/>
</dbReference>
<dbReference type="Proteomes" id="UP000004728">
    <property type="component" value="Unassembled WGS sequence"/>
</dbReference>
<dbReference type="STRING" id="983920.Y88_0124"/>
<name>F1ZB61_9SPHN</name>
<organism evidence="3 4">
    <name type="scientific">Novosphingobium nitrogenifigens DSM 19370</name>
    <dbReference type="NCBI Taxonomy" id="983920"/>
    <lineage>
        <taxon>Bacteria</taxon>
        <taxon>Pseudomonadati</taxon>
        <taxon>Pseudomonadota</taxon>
        <taxon>Alphaproteobacteria</taxon>
        <taxon>Sphingomonadales</taxon>
        <taxon>Sphingomonadaceae</taxon>
        <taxon>Novosphingobium</taxon>
    </lineage>
</organism>
<dbReference type="SUPFAM" id="SSF53474">
    <property type="entry name" value="alpha/beta-Hydrolases"/>
    <property type="match status" value="1"/>
</dbReference>
<evidence type="ECO:0000256" key="1">
    <source>
        <dbReference type="ARBA" id="ARBA00022801"/>
    </source>
</evidence>
<evidence type="ECO:0000313" key="4">
    <source>
        <dbReference type="Proteomes" id="UP000004728"/>
    </source>
</evidence>
<dbReference type="Pfam" id="PF02129">
    <property type="entry name" value="Peptidase_S15"/>
    <property type="match status" value="1"/>
</dbReference>
<dbReference type="InterPro" id="IPR029058">
    <property type="entry name" value="AB_hydrolase_fold"/>
</dbReference>
<dbReference type="AlphaFoldDB" id="F1ZB61"/>